<comment type="similarity">
    <text evidence="3 13">Belongs to the G-protein coupled receptor 1 family.</text>
</comment>
<keyword evidence="11 13" id="KW-0675">Receptor</keyword>
<dbReference type="InterPro" id="IPR050427">
    <property type="entry name" value="Olfactory_Receptors"/>
</dbReference>
<feature type="domain" description="G-protein coupled receptors family 1 profile" evidence="15">
    <location>
        <begin position="39"/>
        <end position="285"/>
    </location>
</feature>
<evidence type="ECO:0000256" key="4">
    <source>
        <dbReference type="ARBA" id="ARBA00022475"/>
    </source>
</evidence>
<accession>A0A8C3W5Z3</accession>
<evidence type="ECO:0000256" key="9">
    <source>
        <dbReference type="ARBA" id="ARBA00023040"/>
    </source>
</evidence>
<feature type="transmembrane region" description="Helical" evidence="14">
    <location>
        <begin position="269"/>
        <end position="287"/>
    </location>
</feature>
<reference evidence="16" key="2">
    <citation type="submission" date="2025-09" db="UniProtKB">
        <authorList>
            <consortium name="Ensembl"/>
        </authorList>
    </citation>
    <scope>IDENTIFICATION</scope>
</reference>
<evidence type="ECO:0000256" key="13">
    <source>
        <dbReference type="RuleBase" id="RU000688"/>
    </source>
</evidence>
<name>A0A8C3W5Z3_9CETA</name>
<dbReference type="Pfam" id="PF13853">
    <property type="entry name" value="7tm_4"/>
    <property type="match status" value="1"/>
</dbReference>
<evidence type="ECO:0000256" key="5">
    <source>
        <dbReference type="ARBA" id="ARBA00022606"/>
    </source>
</evidence>
<evidence type="ECO:0000256" key="1">
    <source>
        <dbReference type="ARBA" id="ARBA00003929"/>
    </source>
</evidence>
<comment type="subcellular location">
    <subcellularLocation>
        <location evidence="2 14">Cell membrane</location>
        <topology evidence="2 14">Multi-pass membrane protein</topology>
    </subcellularLocation>
</comment>
<keyword evidence="17" id="KW-1185">Reference proteome</keyword>
<dbReference type="InterPro" id="IPR000276">
    <property type="entry name" value="GPCR_Rhodpsn"/>
</dbReference>
<feature type="transmembrane region" description="Helical" evidence="14">
    <location>
        <begin position="235"/>
        <end position="257"/>
    </location>
</feature>
<keyword evidence="12 13" id="KW-0807">Transducer</keyword>
<organism evidence="16 17">
    <name type="scientific">Catagonus wagneri</name>
    <name type="common">Chacoan peccary</name>
    <dbReference type="NCBI Taxonomy" id="51154"/>
    <lineage>
        <taxon>Eukaryota</taxon>
        <taxon>Metazoa</taxon>
        <taxon>Chordata</taxon>
        <taxon>Craniata</taxon>
        <taxon>Vertebrata</taxon>
        <taxon>Euteleostomi</taxon>
        <taxon>Mammalia</taxon>
        <taxon>Eutheria</taxon>
        <taxon>Laurasiatheria</taxon>
        <taxon>Artiodactyla</taxon>
        <taxon>Suina</taxon>
        <taxon>Tayassuidae</taxon>
        <taxon>Catagonus</taxon>
    </lineage>
</organism>
<protein>
    <recommendedName>
        <fullName evidence="14">Olfactory receptor</fullName>
    </recommendedName>
</protein>
<comment type="function">
    <text evidence="1">Putative odorant or sperm cell receptor.</text>
</comment>
<evidence type="ECO:0000259" key="15">
    <source>
        <dbReference type="PROSITE" id="PS50262"/>
    </source>
</evidence>
<keyword evidence="7 14" id="KW-0552">Olfaction</keyword>
<dbReference type="GO" id="GO:0004930">
    <property type="term" value="F:G protein-coupled receptor activity"/>
    <property type="evidence" value="ECO:0007669"/>
    <property type="project" value="UniProtKB-KW"/>
</dbReference>
<evidence type="ECO:0000313" key="17">
    <source>
        <dbReference type="Proteomes" id="UP000694540"/>
    </source>
</evidence>
<feature type="transmembrane region" description="Helical" evidence="14">
    <location>
        <begin position="24"/>
        <end position="45"/>
    </location>
</feature>
<evidence type="ECO:0000256" key="11">
    <source>
        <dbReference type="ARBA" id="ARBA00023170"/>
    </source>
</evidence>
<dbReference type="Gene3D" id="1.20.1070.10">
    <property type="entry name" value="Rhodopsin 7-helix transmembrane proteins"/>
    <property type="match status" value="1"/>
</dbReference>
<dbReference type="PRINTS" id="PR00237">
    <property type="entry name" value="GPCRRHODOPSN"/>
</dbReference>
<feature type="transmembrane region" description="Helical" evidence="14">
    <location>
        <begin position="96"/>
        <end position="118"/>
    </location>
</feature>
<dbReference type="FunFam" id="1.20.1070.10:FF:000007">
    <property type="entry name" value="Olfactory receptor"/>
    <property type="match status" value="1"/>
</dbReference>
<dbReference type="GeneTree" id="ENSGT00940000164177"/>
<evidence type="ECO:0000256" key="14">
    <source>
        <dbReference type="RuleBase" id="RU363047"/>
    </source>
</evidence>
<dbReference type="PROSITE" id="PS00237">
    <property type="entry name" value="G_PROTEIN_RECEP_F1_1"/>
    <property type="match status" value="1"/>
</dbReference>
<keyword evidence="4 14" id="KW-1003">Cell membrane</keyword>
<dbReference type="FunFam" id="1.10.1220.70:FF:000001">
    <property type="entry name" value="Olfactory receptor"/>
    <property type="match status" value="1"/>
</dbReference>
<feature type="transmembrane region" description="Helical" evidence="14">
    <location>
        <begin position="193"/>
        <end position="223"/>
    </location>
</feature>
<evidence type="ECO:0000256" key="3">
    <source>
        <dbReference type="ARBA" id="ARBA00010663"/>
    </source>
</evidence>
<keyword evidence="9 13" id="KW-0297">G-protein coupled receptor</keyword>
<keyword evidence="5 14" id="KW-0716">Sensory transduction</keyword>
<dbReference type="CDD" id="cd15939">
    <property type="entry name" value="7tmA_OR4A-like"/>
    <property type="match status" value="1"/>
</dbReference>
<dbReference type="SUPFAM" id="SSF81321">
    <property type="entry name" value="Family A G protein-coupled receptor-like"/>
    <property type="match status" value="1"/>
</dbReference>
<dbReference type="PANTHER" id="PTHR48002">
    <property type="entry name" value="OLFACTORY RECEPTOR"/>
    <property type="match status" value="1"/>
</dbReference>
<evidence type="ECO:0000256" key="6">
    <source>
        <dbReference type="ARBA" id="ARBA00022692"/>
    </source>
</evidence>
<dbReference type="InterPro" id="IPR017452">
    <property type="entry name" value="GPCR_Rhodpsn_7TM"/>
</dbReference>
<evidence type="ECO:0000256" key="10">
    <source>
        <dbReference type="ARBA" id="ARBA00023136"/>
    </source>
</evidence>
<keyword evidence="6 13" id="KW-0812">Transmembrane</keyword>
<reference evidence="16" key="1">
    <citation type="submission" date="2025-08" db="UniProtKB">
        <authorList>
            <consortium name="Ensembl"/>
        </authorList>
    </citation>
    <scope>IDENTIFICATION</scope>
</reference>
<feature type="transmembrane region" description="Helical" evidence="14">
    <location>
        <begin position="139"/>
        <end position="166"/>
    </location>
</feature>
<evidence type="ECO:0000256" key="8">
    <source>
        <dbReference type="ARBA" id="ARBA00022989"/>
    </source>
</evidence>
<keyword evidence="8 14" id="KW-1133">Transmembrane helix</keyword>
<evidence type="ECO:0000313" key="16">
    <source>
        <dbReference type="Ensembl" id="ENSCWAP00000009281.1"/>
    </source>
</evidence>
<evidence type="ECO:0000256" key="7">
    <source>
        <dbReference type="ARBA" id="ARBA00022725"/>
    </source>
</evidence>
<dbReference type="GO" id="GO:0005886">
    <property type="term" value="C:plasma membrane"/>
    <property type="evidence" value="ECO:0007669"/>
    <property type="project" value="UniProtKB-SubCell"/>
</dbReference>
<keyword evidence="10 14" id="KW-0472">Membrane</keyword>
<evidence type="ECO:0000256" key="12">
    <source>
        <dbReference type="ARBA" id="ARBA00023224"/>
    </source>
</evidence>
<dbReference type="GO" id="GO:0004984">
    <property type="term" value="F:olfactory receptor activity"/>
    <property type="evidence" value="ECO:0007669"/>
    <property type="project" value="InterPro"/>
</dbReference>
<proteinExistence type="inferred from homology"/>
<dbReference type="AlphaFoldDB" id="A0A8C3W5Z3"/>
<evidence type="ECO:0000256" key="2">
    <source>
        <dbReference type="ARBA" id="ARBA00004651"/>
    </source>
</evidence>
<dbReference type="InterPro" id="IPR000725">
    <property type="entry name" value="Olfact_rcpt"/>
</dbReference>
<dbReference type="PRINTS" id="PR00245">
    <property type="entry name" value="OLFACTORYR"/>
</dbReference>
<dbReference type="Proteomes" id="UP000694540">
    <property type="component" value="Unplaced"/>
</dbReference>
<sequence>MERTNNVSEFILLGLTQNMELQKFSFVVFLMVYLVTVAGNLLIVITISTSRALGSPMYFFLSYLSLLDGCCSSSMTPKMLANTLTVRKVISFRGCMTQVFAEHLFGAAEIILLTVMAYDRYVAICKPLYYTTIMSRQVCNLLVGVAWAGAFVHATIQLLCTVWLPFCGPNVIDHFMCDLNPLLKLVCMDTHTLGLFVAANSGFICLLNFLPLMVSYAVILYSLRTYSLEGRRKALSTCVSHITVVILFFVPCIFVYLRPVRTFSVDKAVAVFYTMITPMLNPLIYTLRNAEVKNALKKLWIKSGKRK</sequence>
<dbReference type="PROSITE" id="PS50262">
    <property type="entry name" value="G_PROTEIN_RECEP_F1_2"/>
    <property type="match status" value="1"/>
</dbReference>
<dbReference type="Ensembl" id="ENSCWAT00000010080.1">
    <property type="protein sequence ID" value="ENSCWAP00000009281.1"/>
    <property type="gene ID" value="ENSCWAG00000007191.1"/>
</dbReference>